<dbReference type="PANTHER" id="PTHR46796">
    <property type="entry name" value="HTH-TYPE TRANSCRIPTIONAL ACTIVATOR RHAS-RELATED"/>
    <property type="match status" value="1"/>
</dbReference>
<gene>
    <name evidence="5" type="ORF">GO755_27740</name>
</gene>
<dbReference type="GO" id="GO:0043565">
    <property type="term" value="F:sequence-specific DNA binding"/>
    <property type="evidence" value="ECO:0007669"/>
    <property type="project" value="InterPro"/>
</dbReference>
<protein>
    <submittedName>
        <fullName evidence="5">Helix-turn-helix domain-containing protein</fullName>
    </submittedName>
</protein>
<dbReference type="InterPro" id="IPR050204">
    <property type="entry name" value="AraC_XylS_family_regulators"/>
</dbReference>
<dbReference type="InterPro" id="IPR009057">
    <property type="entry name" value="Homeodomain-like_sf"/>
</dbReference>
<evidence type="ECO:0000256" key="3">
    <source>
        <dbReference type="ARBA" id="ARBA00023163"/>
    </source>
</evidence>
<proteinExistence type="predicted"/>
<feature type="domain" description="HTH araC/xylS-type" evidence="4">
    <location>
        <begin position="171"/>
        <end position="267"/>
    </location>
</feature>
<dbReference type="PROSITE" id="PS01124">
    <property type="entry name" value="HTH_ARAC_FAMILY_2"/>
    <property type="match status" value="1"/>
</dbReference>
<comment type="caution">
    <text evidence="5">The sequence shown here is derived from an EMBL/GenBank/DDBJ whole genome shotgun (WGS) entry which is preliminary data.</text>
</comment>
<dbReference type="Proteomes" id="UP000436006">
    <property type="component" value="Unassembled WGS sequence"/>
</dbReference>
<dbReference type="Pfam" id="PF22200">
    <property type="entry name" value="ExsA_N"/>
    <property type="match status" value="1"/>
</dbReference>
<dbReference type="SMART" id="SM00342">
    <property type="entry name" value="HTH_ARAC"/>
    <property type="match status" value="1"/>
</dbReference>
<keyword evidence="6" id="KW-1185">Reference proteome</keyword>
<dbReference type="InterPro" id="IPR018060">
    <property type="entry name" value="HTH_AraC"/>
</dbReference>
<evidence type="ECO:0000259" key="4">
    <source>
        <dbReference type="PROSITE" id="PS01124"/>
    </source>
</evidence>
<organism evidence="5 6">
    <name type="scientific">Spirosoma arboris</name>
    <dbReference type="NCBI Taxonomy" id="2682092"/>
    <lineage>
        <taxon>Bacteria</taxon>
        <taxon>Pseudomonadati</taxon>
        <taxon>Bacteroidota</taxon>
        <taxon>Cytophagia</taxon>
        <taxon>Cytophagales</taxon>
        <taxon>Cytophagaceae</taxon>
        <taxon>Spirosoma</taxon>
    </lineage>
</organism>
<evidence type="ECO:0000313" key="6">
    <source>
        <dbReference type="Proteomes" id="UP000436006"/>
    </source>
</evidence>
<dbReference type="SUPFAM" id="SSF46689">
    <property type="entry name" value="Homeodomain-like"/>
    <property type="match status" value="2"/>
</dbReference>
<dbReference type="Pfam" id="PF12833">
    <property type="entry name" value="HTH_18"/>
    <property type="match status" value="1"/>
</dbReference>
<keyword evidence="2" id="KW-0238">DNA-binding</keyword>
<dbReference type="Gene3D" id="1.10.10.60">
    <property type="entry name" value="Homeodomain-like"/>
    <property type="match status" value="1"/>
</dbReference>
<keyword evidence="3" id="KW-0804">Transcription</keyword>
<evidence type="ECO:0000256" key="1">
    <source>
        <dbReference type="ARBA" id="ARBA00023015"/>
    </source>
</evidence>
<keyword evidence="1" id="KW-0805">Transcription regulation</keyword>
<evidence type="ECO:0000256" key="2">
    <source>
        <dbReference type="ARBA" id="ARBA00023125"/>
    </source>
</evidence>
<dbReference type="GO" id="GO:0003700">
    <property type="term" value="F:DNA-binding transcription factor activity"/>
    <property type="evidence" value="ECO:0007669"/>
    <property type="project" value="InterPro"/>
</dbReference>
<dbReference type="PANTHER" id="PTHR46796:SF13">
    <property type="entry name" value="HTH-TYPE TRANSCRIPTIONAL ACTIVATOR RHAS"/>
    <property type="match status" value="1"/>
</dbReference>
<accession>A0A7K1SJ79</accession>
<dbReference type="AlphaFoldDB" id="A0A7K1SJ79"/>
<evidence type="ECO:0000313" key="5">
    <source>
        <dbReference type="EMBL" id="MVM33860.1"/>
    </source>
</evidence>
<name>A0A7K1SJ79_9BACT</name>
<sequence>MATKHENRFANMIWAVTEEAIFKDEIVLDFHSFVRILSGEMKVVQADQSYTFLPGDTILFPRHQLSSVIKKPRDGKPYKAIVLALTTAQLQQYYSKTTFTRPLHYSGQTQPLGSHPLLDSFFASVIPYFNLQDQLPLTIAQLKIEEAISIIRSISKNADAILTDFSDPGKLDLVAFMEKNFMFNIPLEKFAYLTGRSLSTFNRDFRKTFQMTPQKWLTHKRLELARFQIAKNHKKPVDVYLETGFENLSHFSFAFKKQFGYAPSESI</sequence>
<dbReference type="RefSeq" id="WP_157588576.1">
    <property type="nucleotide sequence ID" value="NZ_WPIN01000013.1"/>
</dbReference>
<dbReference type="InterPro" id="IPR054015">
    <property type="entry name" value="ExsA-like_N"/>
</dbReference>
<reference evidence="5 6" key="1">
    <citation type="submission" date="2019-12" db="EMBL/GenBank/DDBJ databases">
        <title>Spirosoma sp. HMF4905 genome sequencing and assembly.</title>
        <authorList>
            <person name="Kang H."/>
            <person name="Cha I."/>
            <person name="Kim H."/>
            <person name="Joh K."/>
        </authorList>
    </citation>
    <scope>NUCLEOTIDE SEQUENCE [LARGE SCALE GENOMIC DNA]</scope>
    <source>
        <strain evidence="5 6">HMF4905</strain>
    </source>
</reference>
<dbReference type="EMBL" id="WPIN01000013">
    <property type="protein sequence ID" value="MVM33860.1"/>
    <property type="molecule type" value="Genomic_DNA"/>
</dbReference>